<evidence type="ECO:0008006" key="3">
    <source>
        <dbReference type="Google" id="ProtNLM"/>
    </source>
</evidence>
<dbReference type="Proteomes" id="UP001501692">
    <property type="component" value="Unassembled WGS sequence"/>
</dbReference>
<sequence length="87" mass="10058">MSKKNKIFIPCDEANHVCDKNQYKEASLWELIKLNVHLIYCKACRKYTVNNTKLTKAIKKGEVGYLETSAKSDMKKEFEKALNEVSN</sequence>
<proteinExistence type="predicted"/>
<reference evidence="2" key="1">
    <citation type="journal article" date="2019" name="Int. J. Syst. Evol. Microbiol.">
        <title>The Global Catalogue of Microorganisms (GCM) 10K type strain sequencing project: providing services to taxonomists for standard genome sequencing and annotation.</title>
        <authorList>
            <consortium name="The Broad Institute Genomics Platform"/>
            <consortium name="The Broad Institute Genome Sequencing Center for Infectious Disease"/>
            <person name="Wu L."/>
            <person name="Ma J."/>
        </authorList>
    </citation>
    <scope>NUCLEOTIDE SEQUENCE [LARGE SCALE GENOMIC DNA]</scope>
    <source>
        <strain evidence="2">JCM 18287</strain>
    </source>
</reference>
<evidence type="ECO:0000313" key="1">
    <source>
        <dbReference type="EMBL" id="GAA4962212.1"/>
    </source>
</evidence>
<gene>
    <name evidence="1" type="ORF">GCM10023315_07940</name>
</gene>
<accession>A0ABP9H6M1</accession>
<name>A0ABP9H6M1_9FLAO</name>
<protein>
    <recommendedName>
        <fullName evidence="3">Glycine dehydrogenase</fullName>
    </recommendedName>
</protein>
<dbReference type="RefSeq" id="WP_345164769.1">
    <property type="nucleotide sequence ID" value="NZ_BAABJK010000004.1"/>
</dbReference>
<dbReference type="EMBL" id="BAABJK010000004">
    <property type="protein sequence ID" value="GAA4962212.1"/>
    <property type="molecule type" value="Genomic_DNA"/>
</dbReference>
<evidence type="ECO:0000313" key="2">
    <source>
        <dbReference type="Proteomes" id="UP001501692"/>
    </source>
</evidence>
<comment type="caution">
    <text evidence="1">The sequence shown here is derived from an EMBL/GenBank/DDBJ whole genome shotgun (WGS) entry which is preliminary data.</text>
</comment>
<keyword evidence="2" id="KW-1185">Reference proteome</keyword>
<organism evidence="1 2">
    <name type="scientific">Algibacter aquimarinus</name>
    <dbReference type="NCBI Taxonomy" id="1136748"/>
    <lineage>
        <taxon>Bacteria</taxon>
        <taxon>Pseudomonadati</taxon>
        <taxon>Bacteroidota</taxon>
        <taxon>Flavobacteriia</taxon>
        <taxon>Flavobacteriales</taxon>
        <taxon>Flavobacteriaceae</taxon>
        <taxon>Algibacter</taxon>
    </lineage>
</organism>